<accession>A0A1J1C2M4</accession>
<dbReference type="Proteomes" id="UP000183868">
    <property type="component" value="Chromosome"/>
</dbReference>
<proteinExistence type="predicted"/>
<evidence type="ECO:0000313" key="2">
    <source>
        <dbReference type="Proteomes" id="UP000183868"/>
    </source>
</evidence>
<sequence length="42" mass="4855">MIFLFCFLTFSLNLENKIASRAKNQGYHVILLIKVQKLPSKS</sequence>
<reference evidence="1 2" key="1">
    <citation type="submission" date="2016-11" db="EMBL/GenBank/DDBJ databases">
        <title>Genomic analysis of Caldithrix abyssi and proposal of a novel bacterial phylum Caldithrichaeota.</title>
        <authorList>
            <person name="Kublanov I."/>
            <person name="Sigalova O."/>
            <person name="Gavrilov S."/>
            <person name="Lebedinsky A."/>
            <person name="Ivanova N."/>
            <person name="Daum C."/>
            <person name="Reddy T."/>
            <person name="Klenk H.P."/>
            <person name="Goker M."/>
            <person name="Reva O."/>
            <person name="Miroshnichenko M."/>
            <person name="Kyprides N."/>
            <person name="Woyke T."/>
            <person name="Gelfand M."/>
        </authorList>
    </citation>
    <scope>NUCLEOTIDE SEQUENCE [LARGE SCALE GENOMIC DNA]</scope>
    <source>
        <strain evidence="1 2">LF13</strain>
    </source>
</reference>
<dbReference type="AlphaFoldDB" id="A0A1J1C2M4"/>
<dbReference type="EMBL" id="CP018099">
    <property type="protein sequence ID" value="APF16941.1"/>
    <property type="molecule type" value="Genomic_DNA"/>
</dbReference>
<gene>
    <name evidence="1" type="ORF">Cabys_190</name>
</gene>
<name>A0A1J1C2M4_CALAY</name>
<organism evidence="1 2">
    <name type="scientific">Caldithrix abyssi DSM 13497</name>
    <dbReference type="NCBI Taxonomy" id="880073"/>
    <lineage>
        <taxon>Bacteria</taxon>
        <taxon>Pseudomonadati</taxon>
        <taxon>Calditrichota</taxon>
        <taxon>Calditrichia</taxon>
        <taxon>Calditrichales</taxon>
        <taxon>Calditrichaceae</taxon>
        <taxon>Caldithrix</taxon>
    </lineage>
</organism>
<protein>
    <submittedName>
        <fullName evidence="1">Uncharacterized protein</fullName>
    </submittedName>
</protein>
<evidence type="ECO:0000313" key="1">
    <source>
        <dbReference type="EMBL" id="APF16941.1"/>
    </source>
</evidence>
<dbReference type="KEGG" id="caby:Cabys_190"/>